<dbReference type="AlphaFoldDB" id="X0ZFR0"/>
<sequence length="66" mass="7446">AVMAGEVPEAIIPLTKLREIEPEVEKQYTQIFIKPLVFPRGDKYVVDFVIEEIKHGRKIPIEAVGG</sequence>
<dbReference type="EMBL" id="BART01004791">
    <property type="protein sequence ID" value="GAG57012.1"/>
    <property type="molecule type" value="Genomic_DNA"/>
</dbReference>
<comment type="caution">
    <text evidence="1">The sequence shown here is derived from an EMBL/GenBank/DDBJ whole genome shotgun (WGS) entry which is preliminary data.</text>
</comment>
<organism evidence="1">
    <name type="scientific">marine sediment metagenome</name>
    <dbReference type="NCBI Taxonomy" id="412755"/>
    <lineage>
        <taxon>unclassified sequences</taxon>
        <taxon>metagenomes</taxon>
        <taxon>ecological metagenomes</taxon>
    </lineage>
</organism>
<gene>
    <name evidence="1" type="ORF">S01H4_11694</name>
</gene>
<protein>
    <submittedName>
        <fullName evidence="1">Uncharacterized protein</fullName>
    </submittedName>
</protein>
<feature type="non-terminal residue" evidence="1">
    <location>
        <position position="1"/>
    </location>
</feature>
<name>X0ZFR0_9ZZZZ</name>
<accession>X0ZFR0</accession>
<evidence type="ECO:0000313" key="1">
    <source>
        <dbReference type="EMBL" id="GAG57012.1"/>
    </source>
</evidence>
<proteinExistence type="predicted"/>
<reference evidence="1" key="1">
    <citation type="journal article" date="2014" name="Front. Microbiol.">
        <title>High frequency of phylogenetically diverse reductive dehalogenase-homologous genes in deep subseafloor sedimentary metagenomes.</title>
        <authorList>
            <person name="Kawai M."/>
            <person name="Futagami T."/>
            <person name="Toyoda A."/>
            <person name="Takaki Y."/>
            <person name="Nishi S."/>
            <person name="Hori S."/>
            <person name="Arai W."/>
            <person name="Tsubouchi T."/>
            <person name="Morono Y."/>
            <person name="Uchiyama I."/>
            <person name="Ito T."/>
            <person name="Fujiyama A."/>
            <person name="Inagaki F."/>
            <person name="Takami H."/>
        </authorList>
    </citation>
    <scope>NUCLEOTIDE SEQUENCE</scope>
    <source>
        <strain evidence="1">Expedition CK06-06</strain>
    </source>
</reference>